<keyword evidence="5" id="KW-1185">Reference proteome</keyword>
<feature type="compositionally biased region" description="Basic and acidic residues" evidence="2">
    <location>
        <begin position="243"/>
        <end position="254"/>
    </location>
</feature>
<keyword evidence="1" id="KW-0863">Zinc-finger</keyword>
<feature type="compositionally biased region" description="Basic residues" evidence="2">
    <location>
        <begin position="503"/>
        <end position="513"/>
    </location>
</feature>
<gene>
    <name evidence="4" type="ORF">NA57DRAFT_58385</name>
</gene>
<evidence type="ECO:0000313" key="4">
    <source>
        <dbReference type="EMBL" id="KAF2096470.1"/>
    </source>
</evidence>
<dbReference type="PROSITE" id="PS50157">
    <property type="entry name" value="ZINC_FINGER_C2H2_2"/>
    <property type="match status" value="1"/>
</dbReference>
<evidence type="ECO:0000313" key="5">
    <source>
        <dbReference type="Proteomes" id="UP000799772"/>
    </source>
</evidence>
<evidence type="ECO:0000259" key="3">
    <source>
        <dbReference type="PROSITE" id="PS50157"/>
    </source>
</evidence>
<evidence type="ECO:0000256" key="1">
    <source>
        <dbReference type="PROSITE-ProRule" id="PRU00042"/>
    </source>
</evidence>
<protein>
    <recommendedName>
        <fullName evidence="3">C2H2-type domain-containing protein</fullName>
    </recommendedName>
</protein>
<organism evidence="4 5">
    <name type="scientific">Rhizodiscina lignyota</name>
    <dbReference type="NCBI Taxonomy" id="1504668"/>
    <lineage>
        <taxon>Eukaryota</taxon>
        <taxon>Fungi</taxon>
        <taxon>Dikarya</taxon>
        <taxon>Ascomycota</taxon>
        <taxon>Pezizomycotina</taxon>
        <taxon>Dothideomycetes</taxon>
        <taxon>Pleosporomycetidae</taxon>
        <taxon>Aulographales</taxon>
        <taxon>Rhizodiscinaceae</taxon>
        <taxon>Rhizodiscina</taxon>
    </lineage>
</organism>
<comment type="caution">
    <text evidence="4">The sequence shown here is derived from an EMBL/GenBank/DDBJ whole genome shotgun (WGS) entry which is preliminary data.</text>
</comment>
<keyword evidence="1" id="KW-0479">Metal-binding</keyword>
<feature type="compositionally biased region" description="Basic and acidic residues" evidence="2">
    <location>
        <begin position="465"/>
        <end position="484"/>
    </location>
</feature>
<keyword evidence="1" id="KW-0862">Zinc</keyword>
<dbReference type="GO" id="GO:0008270">
    <property type="term" value="F:zinc ion binding"/>
    <property type="evidence" value="ECO:0007669"/>
    <property type="project" value="UniProtKB-KW"/>
</dbReference>
<feature type="domain" description="C2H2-type" evidence="3">
    <location>
        <begin position="308"/>
        <end position="336"/>
    </location>
</feature>
<sequence>MDSGSGSQPSGPHWLTEDGTGTMDDTDPIWNNATGNEFMENFNALADMDVDSLNFDRDSISVDTGANNNATRSFQALQPVARSLISLERDHGPDPDTAERGFSDHWSIQHSDNSKRFKPAPAPAPAPANTHNLGPAGVQYCMLWLQLNSPKVPKESDIASLSVLSGQPKDAVESWFGNRMLRQGSASSTYTLSNYSSSGIPTSDSGSRINYAFNTSQTSFASGSVDNHSLSGAASVAGTGPAPRDDNDIKDLNRCKARPPGDWFESEGVKSAFVRAKEAVCRGGKELGKHCRPTKDLSLLARDCDRPFQCTRKCGKRFKEKKDWKRHEQTRYPQEGWICTVPATVRVKNSVFCAYCPSGHQVENPTPEHLKSRHRKSFDSLDQMELRMCEYTAYRRQHIIQHFEKIHPSLSPTEWINNGHFKIPRSQYPRYCGFCRSVFSSWGERIDHIASHFVDDELDMRRWRDHDSSADNDNEREKRDRDDSDHYDESDDSGSDDDSNKPPRVRRSVRMRSYRPSQREHYTGHQMSQYLKTNEQSVEEYCYRHNGNHLNNENQTICAWLEYVETHPILEVDTAGQLNDIYDLQRRWDSLGTFGKKCIPPPEAWERKRYLHLVLSNSKGVFEFMRSYPVPEDIQPNIPRSCSFYRPPTSERDTRCSGKNYEYREINFDALQLAWDPREYFLWILKDRAARLLNEWEKILVEVECRVGRDLDSMAYGTSEGDHGSAVTENVKKTFDRIVPISRLLNLLQGTISETRAAWQGLLSSSEDMGYFFELGSSQETSTGQDRARVHLHDIKKTLGCLESVQQRLLPQTNHCHELLRVYVTAYHTFRNEFQILSHCPHRYDCYYADRTFRCSKTSVLMVEGSRGEYAEAEARDT</sequence>
<dbReference type="AlphaFoldDB" id="A0A9P4I7K5"/>
<feature type="region of interest" description="Disordered" evidence="2">
    <location>
        <begin position="1"/>
        <end position="30"/>
    </location>
</feature>
<feature type="compositionally biased region" description="Acidic residues" evidence="2">
    <location>
        <begin position="485"/>
        <end position="497"/>
    </location>
</feature>
<dbReference type="Proteomes" id="UP000799772">
    <property type="component" value="Unassembled WGS sequence"/>
</dbReference>
<dbReference type="EMBL" id="ML978129">
    <property type="protein sequence ID" value="KAF2096470.1"/>
    <property type="molecule type" value="Genomic_DNA"/>
</dbReference>
<feature type="region of interest" description="Disordered" evidence="2">
    <location>
        <begin position="109"/>
        <end position="129"/>
    </location>
</feature>
<feature type="region of interest" description="Disordered" evidence="2">
    <location>
        <begin position="465"/>
        <end position="528"/>
    </location>
</feature>
<feature type="compositionally biased region" description="Polar residues" evidence="2">
    <location>
        <begin position="1"/>
        <end position="10"/>
    </location>
</feature>
<evidence type="ECO:0000256" key="2">
    <source>
        <dbReference type="SAM" id="MobiDB-lite"/>
    </source>
</evidence>
<dbReference type="InterPro" id="IPR013087">
    <property type="entry name" value="Znf_C2H2_type"/>
</dbReference>
<dbReference type="OrthoDB" id="4062651at2759"/>
<reference evidence="4" key="1">
    <citation type="journal article" date="2020" name="Stud. Mycol.">
        <title>101 Dothideomycetes genomes: a test case for predicting lifestyles and emergence of pathogens.</title>
        <authorList>
            <person name="Haridas S."/>
            <person name="Albert R."/>
            <person name="Binder M."/>
            <person name="Bloem J."/>
            <person name="Labutti K."/>
            <person name="Salamov A."/>
            <person name="Andreopoulos B."/>
            <person name="Baker S."/>
            <person name="Barry K."/>
            <person name="Bills G."/>
            <person name="Bluhm B."/>
            <person name="Cannon C."/>
            <person name="Castanera R."/>
            <person name="Culley D."/>
            <person name="Daum C."/>
            <person name="Ezra D."/>
            <person name="Gonzalez J."/>
            <person name="Henrissat B."/>
            <person name="Kuo A."/>
            <person name="Liang C."/>
            <person name="Lipzen A."/>
            <person name="Lutzoni F."/>
            <person name="Magnuson J."/>
            <person name="Mondo S."/>
            <person name="Nolan M."/>
            <person name="Ohm R."/>
            <person name="Pangilinan J."/>
            <person name="Park H.-J."/>
            <person name="Ramirez L."/>
            <person name="Alfaro M."/>
            <person name="Sun H."/>
            <person name="Tritt A."/>
            <person name="Yoshinaga Y."/>
            <person name="Zwiers L.-H."/>
            <person name="Turgeon B."/>
            <person name="Goodwin S."/>
            <person name="Spatafora J."/>
            <person name="Crous P."/>
            <person name="Grigoriev I."/>
        </authorList>
    </citation>
    <scope>NUCLEOTIDE SEQUENCE</scope>
    <source>
        <strain evidence="4">CBS 133067</strain>
    </source>
</reference>
<accession>A0A9P4I7K5</accession>
<name>A0A9P4I7K5_9PEZI</name>
<proteinExistence type="predicted"/>
<feature type="region of interest" description="Disordered" evidence="2">
    <location>
        <begin position="232"/>
        <end position="254"/>
    </location>
</feature>